<dbReference type="Proteomes" id="UP001152320">
    <property type="component" value="Unassembled WGS sequence"/>
</dbReference>
<comment type="caution">
    <text evidence="2">The sequence shown here is derived from an EMBL/GenBank/DDBJ whole genome shotgun (WGS) entry which is preliminary data.</text>
</comment>
<dbReference type="AlphaFoldDB" id="A0A9Q0YA20"/>
<keyword evidence="1" id="KW-0812">Transmembrane</keyword>
<keyword evidence="1" id="KW-1133">Transmembrane helix</keyword>
<gene>
    <name evidence="2" type="ORF">HOLleu_45262</name>
</gene>
<evidence type="ECO:0000256" key="1">
    <source>
        <dbReference type="SAM" id="Phobius"/>
    </source>
</evidence>
<feature type="transmembrane region" description="Helical" evidence="1">
    <location>
        <begin position="37"/>
        <end position="56"/>
    </location>
</feature>
<proteinExistence type="predicted"/>
<keyword evidence="3" id="KW-1185">Reference proteome</keyword>
<organism evidence="2 3">
    <name type="scientific">Holothuria leucospilota</name>
    <name type="common">Black long sea cucumber</name>
    <name type="synonym">Mertensiothuria leucospilota</name>
    <dbReference type="NCBI Taxonomy" id="206669"/>
    <lineage>
        <taxon>Eukaryota</taxon>
        <taxon>Metazoa</taxon>
        <taxon>Echinodermata</taxon>
        <taxon>Eleutherozoa</taxon>
        <taxon>Echinozoa</taxon>
        <taxon>Holothuroidea</taxon>
        <taxon>Aspidochirotacea</taxon>
        <taxon>Aspidochirotida</taxon>
        <taxon>Holothuriidae</taxon>
        <taxon>Holothuria</taxon>
    </lineage>
</organism>
<evidence type="ECO:0000313" key="2">
    <source>
        <dbReference type="EMBL" id="KAJ8017379.1"/>
    </source>
</evidence>
<keyword evidence="1" id="KW-0472">Membrane</keyword>
<sequence length="66" mass="7371">MAADTISALGGLVPPKFRNIFDEDVSLNLPFNDMSKWLTQIVPIGFLAAHTLMIFIGKYCHFRSSI</sequence>
<reference evidence="2" key="1">
    <citation type="submission" date="2021-10" db="EMBL/GenBank/DDBJ databases">
        <title>Tropical sea cucumber genome reveals ecological adaptation and Cuvierian tubules defense mechanism.</title>
        <authorList>
            <person name="Chen T."/>
        </authorList>
    </citation>
    <scope>NUCLEOTIDE SEQUENCE</scope>
    <source>
        <strain evidence="2">Nanhai2018</strain>
        <tissue evidence="2">Muscle</tissue>
    </source>
</reference>
<dbReference type="EMBL" id="JAIZAY010002252">
    <property type="protein sequence ID" value="KAJ8017379.1"/>
    <property type="molecule type" value="Genomic_DNA"/>
</dbReference>
<protein>
    <submittedName>
        <fullName evidence="2">Uncharacterized protein</fullName>
    </submittedName>
</protein>
<evidence type="ECO:0000313" key="3">
    <source>
        <dbReference type="Proteomes" id="UP001152320"/>
    </source>
</evidence>
<name>A0A9Q0YA20_HOLLE</name>
<accession>A0A9Q0YA20</accession>